<organism evidence="2 3">
    <name type="scientific">Microbacterium resistens</name>
    <dbReference type="NCBI Taxonomy" id="156977"/>
    <lineage>
        <taxon>Bacteria</taxon>
        <taxon>Bacillati</taxon>
        <taxon>Actinomycetota</taxon>
        <taxon>Actinomycetes</taxon>
        <taxon>Micrococcales</taxon>
        <taxon>Microbacteriaceae</taxon>
        <taxon>Microbacterium</taxon>
    </lineage>
</organism>
<dbReference type="RefSeq" id="WP_231819227.1">
    <property type="nucleotide sequence ID" value="NZ_CP082781.1"/>
</dbReference>
<accession>A0ABY3RR12</accession>
<evidence type="ECO:0000313" key="3">
    <source>
        <dbReference type="Proteomes" id="UP001199642"/>
    </source>
</evidence>
<proteinExistence type="predicted"/>
<evidence type="ECO:0000313" key="2">
    <source>
        <dbReference type="EMBL" id="UGS25336.1"/>
    </source>
</evidence>
<feature type="compositionally biased region" description="Basic and acidic residues" evidence="1">
    <location>
        <begin position="126"/>
        <end position="136"/>
    </location>
</feature>
<sequence length="227" mass="25213">MPSASVARRHRGQGPTRAVADTEWNGDVLDLSDHVPPPEDDLLAQMLRAVNGIVRRGGSYRRRRVGWRAYPRRIEFVDVSQPVVPRADGKFSPNGPWRAEISLAEARDRPVLRRGDVPADEIGGGAKERSGRSVTERAQDRSLAELAYLPRVVREGFAGALADARYTEAETVRHVRADGSEFFRTVALRSTPTHAVLLIAARQGGASAWQVEQRDYLLDEARQEITQ</sequence>
<protein>
    <submittedName>
        <fullName evidence="2">Uncharacterized protein</fullName>
    </submittedName>
</protein>
<gene>
    <name evidence="2" type="ORF">K8F61_11640</name>
</gene>
<feature type="region of interest" description="Disordered" evidence="1">
    <location>
        <begin position="1"/>
        <end position="23"/>
    </location>
</feature>
<name>A0ABY3RR12_9MICO</name>
<evidence type="ECO:0000256" key="1">
    <source>
        <dbReference type="SAM" id="MobiDB-lite"/>
    </source>
</evidence>
<feature type="region of interest" description="Disordered" evidence="1">
    <location>
        <begin position="115"/>
        <end position="136"/>
    </location>
</feature>
<reference evidence="2 3" key="1">
    <citation type="submission" date="2023-01" db="EMBL/GenBank/DDBJ databases">
        <title>Characterization of estradiol degrading bacteria Microbacterium sp. MZT7 and reveal degrading genes through genome analysis.</title>
        <authorList>
            <person name="Hao P."/>
            <person name="Gao Y."/>
        </authorList>
    </citation>
    <scope>NUCLEOTIDE SEQUENCE [LARGE SCALE GENOMIC DNA]</scope>
    <source>
        <strain evidence="2 3">MZT7</strain>
    </source>
</reference>
<dbReference type="EMBL" id="CP082781">
    <property type="protein sequence ID" value="UGS25336.1"/>
    <property type="molecule type" value="Genomic_DNA"/>
</dbReference>
<keyword evidence="3" id="KW-1185">Reference proteome</keyword>
<dbReference type="Proteomes" id="UP001199642">
    <property type="component" value="Chromosome"/>
</dbReference>